<dbReference type="AlphaFoldDB" id="A0A6C0DKZ8"/>
<dbReference type="SMART" id="SM00497">
    <property type="entry name" value="IENR1"/>
    <property type="match status" value="1"/>
</dbReference>
<dbReference type="EMBL" id="MN739632">
    <property type="protein sequence ID" value="QHT17243.1"/>
    <property type="molecule type" value="Genomic_DNA"/>
</dbReference>
<feature type="coiled-coil region" evidence="1">
    <location>
        <begin position="147"/>
        <end position="181"/>
    </location>
</feature>
<keyword evidence="1" id="KW-0175">Coiled coil</keyword>
<organism evidence="2">
    <name type="scientific">viral metagenome</name>
    <dbReference type="NCBI Taxonomy" id="1070528"/>
    <lineage>
        <taxon>unclassified sequences</taxon>
        <taxon>metagenomes</taxon>
        <taxon>organismal metagenomes</taxon>
    </lineage>
</organism>
<sequence>MSVDIVNLIESNSIVKLNGNYQSKLVEKIKNSFNSYEQQLFLSSFYCYLKYDNQTDFVIDLDNIWKWLGFSQKVNAKMLLEKQFIIDKHYKKLLLLQQKQDEKTHGGHNKETFLLNIDTFKKFCLKAGTKKADEIHEYFVKLENIMFEVTKEESNELRLQIEQIKTDMNQTETRIKKEYDEKLIKEKVLDKQNFLLREYGNAGALVYIVKVKSYENGEYVIKIGESRRGVEARFNEHRTKYDEAILLDCFMVNRSRDFERFLHNHKEIRPNQKTDLPGHERENELFLVGKNLSYRTVLNIIKNNINHFNEIDYSTLRNDIESIKNTLSNQNISQNPQFIEKFENTINSLLESQTILLQKMNNFENIIKELSHKLNSSQTRTTTNFEQPLPTIGPRLQKINPETLQLIKVYETVTECMKEDGSIKRPSIHKAIQENIVYKGFRWMYVDRELDPNVLYNIKPNKQSKAQNLGYIAKLDENKSQIINVYIDRKTAAVNNGYESISALDNPVKKGTITNGHYYMLYDSCEENLKQEFVNRNGEPILYKDGVGQYDAQNNLIKEFVCKYDCIKTLQISDKTLAKALDKNKPYNGHYYKSLGSKTLC</sequence>
<proteinExistence type="predicted"/>
<dbReference type="InterPro" id="IPR003647">
    <property type="entry name" value="Intron_nuc_1_rpt"/>
</dbReference>
<evidence type="ECO:0000256" key="1">
    <source>
        <dbReference type="SAM" id="Coils"/>
    </source>
</evidence>
<reference evidence="2" key="1">
    <citation type="journal article" date="2020" name="Nature">
        <title>Giant virus diversity and host interactions through global metagenomics.</title>
        <authorList>
            <person name="Schulz F."/>
            <person name="Roux S."/>
            <person name="Paez-Espino D."/>
            <person name="Jungbluth S."/>
            <person name="Walsh D.A."/>
            <person name="Denef V.J."/>
            <person name="McMahon K.D."/>
            <person name="Konstantinidis K.T."/>
            <person name="Eloe-Fadrosh E.A."/>
            <person name="Kyrpides N.C."/>
            <person name="Woyke T."/>
        </authorList>
    </citation>
    <scope>NUCLEOTIDE SEQUENCE</scope>
    <source>
        <strain evidence="2">GVMAG-M-3300023174-24</strain>
    </source>
</reference>
<name>A0A6C0DKZ8_9ZZZZ</name>
<evidence type="ECO:0000313" key="2">
    <source>
        <dbReference type="EMBL" id="QHT17243.1"/>
    </source>
</evidence>
<protein>
    <submittedName>
        <fullName evidence="2">Uncharacterized protein</fullName>
    </submittedName>
</protein>
<accession>A0A6C0DKZ8</accession>